<feature type="domain" description="PCI" evidence="10">
    <location>
        <begin position="78"/>
        <end position="248"/>
    </location>
</feature>
<dbReference type="InterPro" id="IPR000717">
    <property type="entry name" value="PCI_dom"/>
</dbReference>
<keyword evidence="7" id="KW-1015">Disulfide bond</keyword>
<evidence type="ECO:0000256" key="5">
    <source>
        <dbReference type="ARBA" id="ARBA00022790"/>
    </source>
</evidence>
<evidence type="ECO:0000256" key="7">
    <source>
        <dbReference type="PROSITE-ProRule" id="PRU00076"/>
    </source>
</evidence>
<dbReference type="Proteomes" id="UP000225706">
    <property type="component" value="Unassembled WGS sequence"/>
</dbReference>
<evidence type="ECO:0000256" key="6">
    <source>
        <dbReference type="ARBA" id="ARBA00023242"/>
    </source>
</evidence>
<dbReference type="EMBL" id="LSMT01000018">
    <property type="protein sequence ID" value="PFX32822.1"/>
    <property type="molecule type" value="Genomic_DNA"/>
</dbReference>
<dbReference type="Gene3D" id="2.10.25.10">
    <property type="entry name" value="Laminin"/>
    <property type="match status" value="1"/>
</dbReference>
<protein>
    <submittedName>
        <fullName evidence="11">COP9 signalosome complex subunit 7a</fullName>
    </submittedName>
</protein>
<dbReference type="SMART" id="SM00088">
    <property type="entry name" value="PINT"/>
    <property type="match status" value="1"/>
</dbReference>
<accession>A0A2B4SW80</accession>
<dbReference type="GO" id="GO:0008180">
    <property type="term" value="C:COP9 signalosome"/>
    <property type="evidence" value="ECO:0007669"/>
    <property type="project" value="UniProtKB-KW"/>
</dbReference>
<dbReference type="GO" id="GO:0010387">
    <property type="term" value="P:COP9 signalosome assembly"/>
    <property type="evidence" value="ECO:0007669"/>
    <property type="project" value="InterPro"/>
</dbReference>
<feature type="domain" description="EGF-like" evidence="9">
    <location>
        <begin position="356"/>
        <end position="394"/>
    </location>
</feature>
<keyword evidence="5" id="KW-0736">Signalosome</keyword>
<evidence type="ECO:0000256" key="3">
    <source>
        <dbReference type="ARBA" id="ARBA00008482"/>
    </source>
</evidence>
<name>A0A2B4SW80_STYPI</name>
<feature type="disulfide bond" evidence="7">
    <location>
        <begin position="384"/>
        <end position="393"/>
    </location>
</feature>
<feature type="disulfide bond" evidence="7">
    <location>
        <begin position="365"/>
        <end position="382"/>
    </location>
</feature>
<dbReference type="PROSITE" id="PS50026">
    <property type="entry name" value="EGF_3"/>
    <property type="match status" value="1"/>
</dbReference>
<evidence type="ECO:0000313" key="12">
    <source>
        <dbReference type="Proteomes" id="UP000225706"/>
    </source>
</evidence>
<dbReference type="CDD" id="cd00054">
    <property type="entry name" value="EGF_CA"/>
    <property type="match status" value="1"/>
</dbReference>
<dbReference type="InterPro" id="IPR045237">
    <property type="entry name" value="COPS7/eIF3m"/>
</dbReference>
<comment type="caution">
    <text evidence="7">Lacks conserved residue(s) required for the propagation of feature annotation.</text>
</comment>
<gene>
    <name evidence="11" type="primary">Cops7a</name>
    <name evidence="11" type="ORF">AWC38_SpisGene2304</name>
</gene>
<dbReference type="InterPro" id="IPR041481">
    <property type="entry name" value="CSN7_helixI"/>
</dbReference>
<dbReference type="OrthoDB" id="10265275at2759"/>
<dbReference type="Pfam" id="PF01399">
    <property type="entry name" value="PCI"/>
    <property type="match status" value="1"/>
</dbReference>
<dbReference type="STRING" id="50429.A0A2B4SW80"/>
<keyword evidence="6" id="KW-0539">Nucleus</keyword>
<dbReference type="Pfam" id="PF22061">
    <property type="entry name" value="CSN7_HB_subdom"/>
    <property type="match status" value="1"/>
</dbReference>
<dbReference type="InterPro" id="IPR000742">
    <property type="entry name" value="EGF"/>
</dbReference>
<dbReference type="GO" id="GO:0005737">
    <property type="term" value="C:cytoplasm"/>
    <property type="evidence" value="ECO:0007669"/>
    <property type="project" value="UniProtKB-SubCell"/>
</dbReference>
<dbReference type="Pfam" id="PF00008">
    <property type="entry name" value="EGF"/>
    <property type="match status" value="1"/>
</dbReference>
<keyword evidence="8" id="KW-0175">Coiled coil</keyword>
<keyword evidence="12" id="KW-1185">Reference proteome</keyword>
<sequence length="565" mass="63100">MKVHIKLFFKLAGISKHIVCVNQLTARNLVPRTGPPWWIARRDTSFKVSLYLFAGLVTALHRKTLNRERLCISRTFTVLIAGSRVIMAEKEVKPFSHSHNLEQYVLLAKSARGAGLVALINQTLEAPGVYVFGELIEMPSVKALENSENASYWNLLNIFAFGTYSDYKEKANLLPALTASQLRKLQHLTIVSLAAKSKFIPYSLLLQELDIKNLRELEDVIIDAIYADIIHGKLDQKNKQLEVDFAIGRDITPETVNRVTEVLQDWCDGCESVLRSIEKQIERANTHKEKKQKQKVQVEAEVENLRKAIKASSQSDMDNGGVSGMPASYHSQQYQQKAPTTSKTKGLRGSGKVFGTQNPCSSSPCFNNGTCQAGYTHKGFRCKCPLGFTGIYCKKACSFDFEDGIGGWKMTGTAFIYQPTFGDNPAARGRESAQLQGYWWVGGAEKRPKENDPPGWQHPDTADVPNGTLTSPCFRIVGKNISFLIGGGCDLSKVRAELIVDNQVVRKETGDCSETMYPKSWEVEEFIGQYAKVRLVDETDCCWGHINFDDLKGDIICPHDLDEKN</sequence>
<dbReference type="SUPFAM" id="SSF57196">
    <property type="entry name" value="EGF/Laminin"/>
    <property type="match status" value="1"/>
</dbReference>
<evidence type="ECO:0000256" key="1">
    <source>
        <dbReference type="ARBA" id="ARBA00004123"/>
    </source>
</evidence>
<dbReference type="PANTHER" id="PTHR15350">
    <property type="entry name" value="COP9 SIGNALOSOME COMPLEX SUBUNIT 7/DENDRITIC CELL PROTEIN GA17"/>
    <property type="match status" value="1"/>
</dbReference>
<reference evidence="12" key="1">
    <citation type="journal article" date="2017" name="bioRxiv">
        <title>Comparative analysis of the genomes of Stylophora pistillata and Acropora digitifera provides evidence for extensive differences between species of corals.</title>
        <authorList>
            <person name="Voolstra C.R."/>
            <person name="Li Y."/>
            <person name="Liew Y.J."/>
            <person name="Baumgarten S."/>
            <person name="Zoccola D."/>
            <person name="Flot J.-F."/>
            <person name="Tambutte S."/>
            <person name="Allemand D."/>
            <person name="Aranda M."/>
        </authorList>
    </citation>
    <scope>NUCLEOTIDE SEQUENCE [LARGE SCALE GENOMIC DNA]</scope>
</reference>
<proteinExistence type="inferred from homology"/>
<evidence type="ECO:0000256" key="2">
    <source>
        <dbReference type="ARBA" id="ARBA00004496"/>
    </source>
</evidence>
<dbReference type="PROSITE" id="PS00022">
    <property type="entry name" value="EGF_1"/>
    <property type="match status" value="1"/>
</dbReference>
<dbReference type="Pfam" id="PF18392">
    <property type="entry name" value="CSN7a_helixI"/>
    <property type="match status" value="1"/>
</dbReference>
<dbReference type="AlphaFoldDB" id="A0A2B4SW80"/>
<comment type="similarity">
    <text evidence="3">Belongs to the CSN7/EIF3M family. CSN7 subfamily.</text>
</comment>
<keyword evidence="7" id="KW-0245">EGF-like domain</keyword>
<dbReference type="PANTHER" id="PTHR15350:SF5">
    <property type="entry name" value="COP9 SIGNALOSOME COMPLEX SUBUNIT 7"/>
    <property type="match status" value="1"/>
</dbReference>
<dbReference type="SMART" id="SM00181">
    <property type="entry name" value="EGF"/>
    <property type="match status" value="1"/>
</dbReference>
<feature type="coiled-coil region" evidence="8">
    <location>
        <begin position="274"/>
        <end position="315"/>
    </location>
</feature>
<keyword evidence="4" id="KW-0963">Cytoplasm</keyword>
<comment type="subcellular location">
    <subcellularLocation>
        <location evidence="2">Cytoplasm</location>
    </subcellularLocation>
    <subcellularLocation>
        <location evidence="1">Nucleus</location>
    </subcellularLocation>
</comment>
<evidence type="ECO:0000259" key="9">
    <source>
        <dbReference type="PROSITE" id="PS50026"/>
    </source>
</evidence>
<evidence type="ECO:0000259" key="10">
    <source>
        <dbReference type="PROSITE" id="PS50250"/>
    </source>
</evidence>
<comment type="caution">
    <text evidence="11">The sequence shown here is derived from an EMBL/GenBank/DDBJ whole genome shotgun (WGS) entry which is preliminary data.</text>
</comment>
<evidence type="ECO:0000313" key="11">
    <source>
        <dbReference type="EMBL" id="PFX32822.1"/>
    </source>
</evidence>
<dbReference type="PROSITE" id="PS50250">
    <property type="entry name" value="PCI"/>
    <property type="match status" value="1"/>
</dbReference>
<evidence type="ECO:0000256" key="8">
    <source>
        <dbReference type="SAM" id="Coils"/>
    </source>
</evidence>
<organism evidence="11 12">
    <name type="scientific">Stylophora pistillata</name>
    <name type="common">Smooth cauliflower coral</name>
    <dbReference type="NCBI Taxonomy" id="50429"/>
    <lineage>
        <taxon>Eukaryota</taxon>
        <taxon>Metazoa</taxon>
        <taxon>Cnidaria</taxon>
        <taxon>Anthozoa</taxon>
        <taxon>Hexacorallia</taxon>
        <taxon>Scleractinia</taxon>
        <taxon>Astrocoeniina</taxon>
        <taxon>Pocilloporidae</taxon>
        <taxon>Stylophora</taxon>
    </lineage>
</organism>
<evidence type="ECO:0000256" key="4">
    <source>
        <dbReference type="ARBA" id="ARBA00022490"/>
    </source>
</evidence>